<dbReference type="PANTHER" id="PTHR19305">
    <property type="entry name" value="SYNAPTOSOMAL ASSOCIATED PROTEIN"/>
    <property type="match status" value="1"/>
</dbReference>
<evidence type="ECO:0000256" key="1">
    <source>
        <dbReference type="ARBA" id="ARBA00009480"/>
    </source>
</evidence>
<dbReference type="GO" id="GO:0031201">
    <property type="term" value="C:SNARE complex"/>
    <property type="evidence" value="ECO:0007669"/>
    <property type="project" value="TreeGrafter"/>
</dbReference>
<dbReference type="AlphaFoldDB" id="A0A9W8ASD1"/>
<dbReference type="Gene3D" id="1.20.5.110">
    <property type="match status" value="2"/>
</dbReference>
<evidence type="ECO:0000313" key="5">
    <source>
        <dbReference type="Proteomes" id="UP001150925"/>
    </source>
</evidence>
<keyword evidence="5" id="KW-1185">Reference proteome</keyword>
<protein>
    <submittedName>
        <fullName evidence="4">Protein transport protein S9 plasma membrane t-SNARE</fullName>
    </submittedName>
</protein>
<dbReference type="GO" id="GO:0005886">
    <property type="term" value="C:plasma membrane"/>
    <property type="evidence" value="ECO:0007669"/>
    <property type="project" value="TreeGrafter"/>
</dbReference>
<evidence type="ECO:0000256" key="2">
    <source>
        <dbReference type="SAM" id="MobiDB-lite"/>
    </source>
</evidence>
<proteinExistence type="inferred from homology"/>
<reference evidence="4" key="1">
    <citation type="submission" date="2022-07" db="EMBL/GenBank/DDBJ databases">
        <title>Phylogenomic reconstructions and comparative analyses of Kickxellomycotina fungi.</title>
        <authorList>
            <person name="Reynolds N.K."/>
            <person name="Stajich J.E."/>
            <person name="Barry K."/>
            <person name="Grigoriev I.V."/>
            <person name="Crous P."/>
            <person name="Smith M.E."/>
        </authorList>
    </citation>
    <scope>NUCLEOTIDE SEQUENCE</scope>
    <source>
        <strain evidence="4">RSA 1196</strain>
    </source>
</reference>
<feature type="compositionally biased region" description="Gly residues" evidence="2">
    <location>
        <begin position="216"/>
        <end position="225"/>
    </location>
</feature>
<name>A0A9W8ASD1_9FUNG</name>
<accession>A0A9W8ASD1</accession>
<gene>
    <name evidence="4" type="primary">SEC9</name>
    <name evidence="4" type="ORF">IWQ62_001429</name>
</gene>
<organism evidence="4 5">
    <name type="scientific">Dispira parvispora</name>
    <dbReference type="NCBI Taxonomy" id="1520584"/>
    <lineage>
        <taxon>Eukaryota</taxon>
        <taxon>Fungi</taxon>
        <taxon>Fungi incertae sedis</taxon>
        <taxon>Zoopagomycota</taxon>
        <taxon>Kickxellomycotina</taxon>
        <taxon>Dimargaritomycetes</taxon>
        <taxon>Dimargaritales</taxon>
        <taxon>Dimargaritaceae</taxon>
        <taxon>Dispira</taxon>
    </lineage>
</organism>
<dbReference type="PROSITE" id="PS50192">
    <property type="entry name" value="T_SNARE"/>
    <property type="match status" value="1"/>
</dbReference>
<dbReference type="GO" id="GO:0019905">
    <property type="term" value="F:syntaxin binding"/>
    <property type="evidence" value="ECO:0007669"/>
    <property type="project" value="TreeGrafter"/>
</dbReference>
<feature type="domain" description="T-SNARE coiled-coil homology" evidence="3">
    <location>
        <begin position="254"/>
        <end position="316"/>
    </location>
</feature>
<comment type="caution">
    <text evidence="4">The sequence shown here is derived from an EMBL/GenBank/DDBJ whole genome shotgun (WGS) entry which is preliminary data.</text>
</comment>
<dbReference type="GO" id="GO:0005484">
    <property type="term" value="F:SNAP receptor activity"/>
    <property type="evidence" value="ECO:0007669"/>
    <property type="project" value="TreeGrafter"/>
</dbReference>
<dbReference type="GO" id="GO:0006887">
    <property type="term" value="P:exocytosis"/>
    <property type="evidence" value="ECO:0007669"/>
    <property type="project" value="TreeGrafter"/>
</dbReference>
<feature type="compositionally biased region" description="Polar residues" evidence="2">
    <location>
        <begin position="9"/>
        <end position="25"/>
    </location>
</feature>
<dbReference type="PANTHER" id="PTHR19305:SF9">
    <property type="entry name" value="SYNAPTOSOMAL-ASSOCIATED PROTEIN 29"/>
    <property type="match status" value="1"/>
</dbReference>
<dbReference type="Proteomes" id="UP001150925">
    <property type="component" value="Unassembled WGS sequence"/>
</dbReference>
<evidence type="ECO:0000313" key="4">
    <source>
        <dbReference type="EMBL" id="KAJ1968135.1"/>
    </source>
</evidence>
<comment type="similarity">
    <text evidence="1">Belongs to the SNAP-25 family.</text>
</comment>
<feature type="region of interest" description="Disordered" evidence="2">
    <location>
        <begin position="1"/>
        <end position="61"/>
    </location>
</feature>
<feature type="compositionally biased region" description="Polar residues" evidence="2">
    <location>
        <begin position="173"/>
        <end position="185"/>
    </location>
</feature>
<dbReference type="GO" id="GO:0006906">
    <property type="term" value="P:vesicle fusion"/>
    <property type="evidence" value="ECO:0007669"/>
    <property type="project" value="TreeGrafter"/>
</dbReference>
<feature type="region of interest" description="Disordered" evidence="2">
    <location>
        <begin position="156"/>
        <end position="227"/>
    </location>
</feature>
<feature type="compositionally biased region" description="Low complexity" evidence="2">
    <location>
        <begin position="26"/>
        <end position="53"/>
    </location>
</feature>
<dbReference type="SMART" id="SM00397">
    <property type="entry name" value="t_SNARE"/>
    <property type="match status" value="2"/>
</dbReference>
<dbReference type="InterPro" id="IPR000727">
    <property type="entry name" value="T_SNARE_dom"/>
</dbReference>
<dbReference type="EMBL" id="JANBPY010000227">
    <property type="protein sequence ID" value="KAJ1968135.1"/>
    <property type="molecule type" value="Genomic_DNA"/>
</dbReference>
<dbReference type="SUPFAM" id="SSF58038">
    <property type="entry name" value="SNARE fusion complex"/>
    <property type="match status" value="2"/>
</dbReference>
<evidence type="ECO:0000259" key="3">
    <source>
        <dbReference type="PROSITE" id="PS50192"/>
    </source>
</evidence>
<sequence>MDDYRKYRNQTTSNQGNPWQPRNAQGASGSTGYNGSSSSQSYGQSSPMGSQQYPANADQEEYDYARRQIRSVKQDTLASSRNALRTLQETEQVGAQAINTVGNQTLQLTDTTRQLNLANLHTDVALDKTAELKRLNRHFMIPSFKNPFSKAKQREKELKRQQAHQEALDSKKSISVQRTQDQQRVMNMGCDPSQRFANGDGEAKEAGPSNQTMNQGGYGSPGGYRGQIPALSAEERARYTLKADPNLGEEEEDPELENEIHRNNHEMLGALSNLKKMGINMNSELKIQNERLSEMADRSDKISGKINVSQYRVDKM</sequence>
<dbReference type="CDD" id="cd15841">
    <property type="entry name" value="SNARE_Qc"/>
    <property type="match status" value="1"/>
</dbReference>
<dbReference type="OrthoDB" id="18679at2759"/>